<dbReference type="PROSITE" id="PS01031">
    <property type="entry name" value="SHSP"/>
    <property type="match status" value="1"/>
</dbReference>
<evidence type="ECO:0000256" key="3">
    <source>
        <dbReference type="SAM" id="MobiDB-lite"/>
    </source>
</evidence>
<feature type="compositionally biased region" description="Basic and acidic residues" evidence="3">
    <location>
        <begin position="80"/>
        <end position="94"/>
    </location>
</feature>
<proteinExistence type="inferred from homology"/>
<dbReference type="InterPro" id="IPR002068">
    <property type="entry name" value="A-crystallin/Hsp20_dom"/>
</dbReference>
<dbReference type="STRING" id="1631871.FOL01_0856"/>
<dbReference type="OrthoDB" id="9811615at2"/>
<dbReference type="Pfam" id="PF00011">
    <property type="entry name" value="HSP20"/>
    <property type="match status" value="1"/>
</dbReference>
<dbReference type="CDD" id="cd06471">
    <property type="entry name" value="ACD_LpsHSP_like"/>
    <property type="match status" value="1"/>
</dbReference>
<accession>A0A1L6RB00</accession>
<dbReference type="Gene3D" id="2.60.40.790">
    <property type="match status" value="1"/>
</dbReference>
<dbReference type="AlphaFoldDB" id="A0A1L6RB00"/>
<keyword evidence="6" id="KW-1185">Reference proteome</keyword>
<dbReference type="Proteomes" id="UP000185473">
    <property type="component" value="Chromosome"/>
</dbReference>
<dbReference type="RefSeq" id="WP_075269546.1">
    <property type="nucleotide sequence ID" value="NZ_CP014332.1"/>
</dbReference>
<feature type="region of interest" description="Disordered" evidence="3">
    <location>
        <begin position="75"/>
        <end position="94"/>
    </location>
</feature>
<evidence type="ECO:0000313" key="6">
    <source>
        <dbReference type="Proteomes" id="UP000185473"/>
    </source>
</evidence>
<dbReference type="InterPro" id="IPR008978">
    <property type="entry name" value="HSP20-like_chaperone"/>
</dbReference>
<dbReference type="InterPro" id="IPR031107">
    <property type="entry name" value="Small_HSP"/>
</dbReference>
<gene>
    <name evidence="5" type="ORF">FOL01_0856</name>
</gene>
<keyword evidence="5" id="KW-0346">Stress response</keyword>
<dbReference type="PROSITE" id="PS00430">
    <property type="entry name" value="TONB_DEPENDENT_REC_1"/>
    <property type="match status" value="1"/>
</dbReference>
<dbReference type="PANTHER" id="PTHR11527">
    <property type="entry name" value="HEAT-SHOCK PROTEIN 20 FAMILY MEMBER"/>
    <property type="match status" value="1"/>
</dbReference>
<dbReference type="KEGG" id="wjo:FOL01_0856"/>
<dbReference type="InterPro" id="IPR010916">
    <property type="entry name" value="TonB_box_CS"/>
</dbReference>
<evidence type="ECO:0000256" key="2">
    <source>
        <dbReference type="RuleBase" id="RU003616"/>
    </source>
</evidence>
<sequence>MANELSDRFNGMFHDWDHFFNDFNHLMPAFSAESQQLKSDVVDLDDHYEVSVDVPGINKKDINLSYQGDTLTVTATRHSSNTEKDDKGNIITHERTEGRVQRSYYLPEVALDKIKAQVDDGVLKITLPKSENSDKQQITID</sequence>
<dbReference type="EMBL" id="CP014332">
    <property type="protein sequence ID" value="APS41715.1"/>
    <property type="molecule type" value="Genomic_DNA"/>
</dbReference>
<feature type="domain" description="SHSP" evidence="4">
    <location>
        <begin position="28"/>
        <end position="141"/>
    </location>
</feature>
<evidence type="ECO:0000313" key="5">
    <source>
        <dbReference type="EMBL" id="APS41715.1"/>
    </source>
</evidence>
<name>A0A1L6RB00_9LACO</name>
<evidence type="ECO:0000256" key="1">
    <source>
        <dbReference type="PROSITE-ProRule" id="PRU00285"/>
    </source>
</evidence>
<dbReference type="SUPFAM" id="SSF49764">
    <property type="entry name" value="HSP20-like chaperones"/>
    <property type="match status" value="1"/>
</dbReference>
<protein>
    <submittedName>
        <fullName evidence="5">Small heat shock protein</fullName>
    </submittedName>
</protein>
<reference evidence="5 6" key="1">
    <citation type="submission" date="2016-02" db="EMBL/GenBank/DDBJ databases">
        <title>Complete Genome Sequence of Weissella jogaejeotgali FOL01.</title>
        <authorList>
            <person name="Lee J.-H."/>
            <person name="Ku H.-J."/>
        </authorList>
    </citation>
    <scope>NUCLEOTIDE SEQUENCE [LARGE SCALE GENOMIC DNA]</scope>
    <source>
        <strain evidence="5 6">FOL01</strain>
    </source>
</reference>
<organism evidence="5 6">
    <name type="scientific">Weissella jogaejeotgali</name>
    <dbReference type="NCBI Taxonomy" id="1631871"/>
    <lineage>
        <taxon>Bacteria</taxon>
        <taxon>Bacillati</taxon>
        <taxon>Bacillota</taxon>
        <taxon>Bacilli</taxon>
        <taxon>Lactobacillales</taxon>
        <taxon>Lactobacillaceae</taxon>
        <taxon>Weissella</taxon>
    </lineage>
</organism>
<evidence type="ECO:0000259" key="4">
    <source>
        <dbReference type="PROSITE" id="PS01031"/>
    </source>
</evidence>
<comment type="similarity">
    <text evidence="1 2">Belongs to the small heat shock protein (HSP20) family.</text>
</comment>